<gene>
    <name evidence="2" type="ORF">BDZ94DRAFT_1256489</name>
</gene>
<comment type="caution">
    <text evidence="2">The sequence shown here is derived from an EMBL/GenBank/DDBJ whole genome shotgun (WGS) entry which is preliminary data.</text>
</comment>
<feature type="compositionally biased region" description="Gly residues" evidence="1">
    <location>
        <begin position="123"/>
        <end position="132"/>
    </location>
</feature>
<protein>
    <submittedName>
        <fullName evidence="2">Uncharacterized protein</fullName>
    </submittedName>
</protein>
<sequence length="132" mass="14719">MDYLPRYPQPFTLAEAIALDVSVISEEITRLQHSLRYLRQTQDTLHEHVASEKPEDIDPEISKALEENEDVIASQEERISILKMALAEKGVHAQNHYDLAPSTQMQTQPIPVGSSDDRSESGLGEGESGVHL</sequence>
<dbReference type="Proteomes" id="UP000807353">
    <property type="component" value="Unassembled WGS sequence"/>
</dbReference>
<dbReference type="EMBL" id="MU150254">
    <property type="protein sequence ID" value="KAF9464459.1"/>
    <property type="molecule type" value="Genomic_DNA"/>
</dbReference>
<feature type="region of interest" description="Disordered" evidence="1">
    <location>
        <begin position="95"/>
        <end position="132"/>
    </location>
</feature>
<keyword evidence="3" id="KW-1185">Reference proteome</keyword>
<proteinExistence type="predicted"/>
<organism evidence="2 3">
    <name type="scientific">Collybia nuda</name>
    <dbReference type="NCBI Taxonomy" id="64659"/>
    <lineage>
        <taxon>Eukaryota</taxon>
        <taxon>Fungi</taxon>
        <taxon>Dikarya</taxon>
        <taxon>Basidiomycota</taxon>
        <taxon>Agaricomycotina</taxon>
        <taxon>Agaricomycetes</taxon>
        <taxon>Agaricomycetidae</taxon>
        <taxon>Agaricales</taxon>
        <taxon>Tricholomatineae</taxon>
        <taxon>Clitocybaceae</taxon>
        <taxon>Collybia</taxon>
    </lineage>
</organism>
<name>A0A9P5Y952_9AGAR</name>
<accession>A0A9P5Y952</accession>
<evidence type="ECO:0000313" key="3">
    <source>
        <dbReference type="Proteomes" id="UP000807353"/>
    </source>
</evidence>
<reference evidence="2" key="1">
    <citation type="submission" date="2020-11" db="EMBL/GenBank/DDBJ databases">
        <authorList>
            <consortium name="DOE Joint Genome Institute"/>
            <person name="Ahrendt S."/>
            <person name="Riley R."/>
            <person name="Andreopoulos W."/>
            <person name="Labutti K."/>
            <person name="Pangilinan J."/>
            <person name="Ruiz-Duenas F.J."/>
            <person name="Barrasa J.M."/>
            <person name="Sanchez-Garcia M."/>
            <person name="Camarero S."/>
            <person name="Miyauchi S."/>
            <person name="Serrano A."/>
            <person name="Linde D."/>
            <person name="Babiker R."/>
            <person name="Drula E."/>
            <person name="Ayuso-Fernandez I."/>
            <person name="Pacheco R."/>
            <person name="Padilla G."/>
            <person name="Ferreira P."/>
            <person name="Barriuso J."/>
            <person name="Kellner H."/>
            <person name="Castanera R."/>
            <person name="Alfaro M."/>
            <person name="Ramirez L."/>
            <person name="Pisabarro A.G."/>
            <person name="Kuo A."/>
            <person name="Tritt A."/>
            <person name="Lipzen A."/>
            <person name="He G."/>
            <person name="Yan M."/>
            <person name="Ng V."/>
            <person name="Cullen D."/>
            <person name="Martin F."/>
            <person name="Rosso M.-N."/>
            <person name="Henrissat B."/>
            <person name="Hibbett D."/>
            <person name="Martinez A.T."/>
            <person name="Grigoriev I.V."/>
        </authorList>
    </citation>
    <scope>NUCLEOTIDE SEQUENCE</scope>
    <source>
        <strain evidence="2">CBS 247.69</strain>
    </source>
</reference>
<dbReference type="AlphaFoldDB" id="A0A9P5Y952"/>
<evidence type="ECO:0000313" key="2">
    <source>
        <dbReference type="EMBL" id="KAF9464459.1"/>
    </source>
</evidence>
<evidence type="ECO:0000256" key="1">
    <source>
        <dbReference type="SAM" id="MobiDB-lite"/>
    </source>
</evidence>
<dbReference type="OrthoDB" id="548474at2759"/>